<gene>
    <name evidence="7" type="ORF">K4G66_19665</name>
</gene>
<sequence length="558" mass="61732">MVTTVDLWKMMAGLGLFLFAMFQMEEAITALAGRSFKLFLKTSTQHVLTGLMSGVLITAIVQSSSMVSLLLLAFVGAGILSMKRALPVIFGSNLGTTVTGWVVATLGFKLPIGNIALPLVGIGGLMLFFFSAKPRYFNMGRFLLSFGLIFLGLEYLKESMESLALAMDLGQFSHYGLSVFLGIGVVLTALIQSSSAIMVMALSALHTELLTLPAAIAIVIGSNVGTTITVFLGALGDAPAKKQVAFAHFLFNIVTAAVAFSMLPLLLKLITEVVRLQDPLMALVGFHTLFNLLGVLLFLPFTRPLAHLLERLFVAKKVVVNQYLHLVTVQVPEAALEALRKETHRLLCFSLYLNLKALHVSDDKLNQYLVQTEAFSTGVVRRQSYEKGYRMMKQWEGEMLRYNAELQKQVLPPEESAQLSRLLRVVHSSMHSVKGLKDIEHNILDFESQTKAYYLRLLRRIQKSSQQFYEALLEIVLADGREVSFDELSALMVMIQHSYELLLSDIYQTIDKKSLDEVSLSTFFNVNRELYSSHKAMLLAASDLLGFPSEGTIPLVAA</sequence>
<keyword evidence="4 6" id="KW-1133">Transmembrane helix</keyword>
<feature type="transmembrane region" description="Helical" evidence="6">
    <location>
        <begin position="246"/>
        <end position="267"/>
    </location>
</feature>
<feature type="transmembrane region" description="Helical" evidence="6">
    <location>
        <begin position="86"/>
        <end position="106"/>
    </location>
</feature>
<dbReference type="GO" id="GO:0044341">
    <property type="term" value="P:sodium-dependent phosphate transport"/>
    <property type="evidence" value="ECO:0007669"/>
    <property type="project" value="InterPro"/>
</dbReference>
<dbReference type="Pfam" id="PF02690">
    <property type="entry name" value="Na_Pi_cotrans"/>
    <property type="match status" value="2"/>
</dbReference>
<dbReference type="AlphaFoldDB" id="A0AA49GJ37"/>
<feature type="transmembrane region" description="Helical" evidence="6">
    <location>
        <begin position="176"/>
        <end position="202"/>
    </location>
</feature>
<evidence type="ECO:0000256" key="3">
    <source>
        <dbReference type="ARBA" id="ARBA00022692"/>
    </source>
</evidence>
<dbReference type="GO" id="GO:0005436">
    <property type="term" value="F:sodium:phosphate symporter activity"/>
    <property type="evidence" value="ECO:0007669"/>
    <property type="project" value="InterPro"/>
</dbReference>
<dbReference type="EMBL" id="CP120682">
    <property type="protein sequence ID" value="WKN34594.1"/>
    <property type="molecule type" value="Genomic_DNA"/>
</dbReference>
<dbReference type="PANTHER" id="PTHR10010:SF46">
    <property type="entry name" value="SODIUM-DEPENDENT PHOSPHATE TRANSPORT PROTEIN 2B"/>
    <property type="match status" value="1"/>
</dbReference>
<evidence type="ECO:0000256" key="2">
    <source>
        <dbReference type="ARBA" id="ARBA00022475"/>
    </source>
</evidence>
<accession>A0AA49GJ37</accession>
<comment type="subcellular location">
    <subcellularLocation>
        <location evidence="1">Cell membrane</location>
        <topology evidence="1">Multi-pass membrane protein</topology>
    </subcellularLocation>
</comment>
<proteinExistence type="predicted"/>
<dbReference type="PANTHER" id="PTHR10010">
    <property type="entry name" value="SOLUTE CARRIER FAMILY 34 SODIUM PHOSPHATE , MEMBER 2-RELATED"/>
    <property type="match status" value="1"/>
</dbReference>
<protein>
    <submittedName>
        <fullName evidence="7">Na/Pi symporter</fullName>
    </submittedName>
</protein>
<feature type="transmembrane region" description="Helical" evidence="6">
    <location>
        <begin position="112"/>
        <end position="132"/>
    </location>
</feature>
<feature type="transmembrane region" description="Helical" evidence="6">
    <location>
        <begin position="51"/>
        <end position="74"/>
    </location>
</feature>
<keyword evidence="3 6" id="KW-0812">Transmembrane</keyword>
<reference evidence="7" key="2">
    <citation type="journal article" date="2024" name="Antonie Van Leeuwenhoek">
        <title>Roseihalotalea indica gen. nov., sp. nov., a halophilic Bacteroidetes from mesopelagic Southwest Indian Ocean with higher carbohydrate metabolic potential.</title>
        <authorList>
            <person name="Chen B."/>
            <person name="Zhang M."/>
            <person name="Lin D."/>
            <person name="Ye J."/>
            <person name="Tang K."/>
        </authorList>
    </citation>
    <scope>NUCLEOTIDE SEQUENCE</scope>
    <source>
        <strain evidence="7">TK19036</strain>
    </source>
</reference>
<feature type="transmembrane region" description="Helical" evidence="6">
    <location>
        <begin position="139"/>
        <end position="156"/>
    </location>
</feature>
<dbReference type="GO" id="GO:0005886">
    <property type="term" value="C:plasma membrane"/>
    <property type="evidence" value="ECO:0007669"/>
    <property type="project" value="UniProtKB-SubCell"/>
</dbReference>
<organism evidence="7">
    <name type="scientific">Roseihalotalea indica</name>
    <dbReference type="NCBI Taxonomy" id="2867963"/>
    <lineage>
        <taxon>Bacteria</taxon>
        <taxon>Pseudomonadati</taxon>
        <taxon>Bacteroidota</taxon>
        <taxon>Cytophagia</taxon>
        <taxon>Cytophagales</taxon>
        <taxon>Catalimonadaceae</taxon>
        <taxon>Roseihalotalea</taxon>
    </lineage>
</organism>
<name>A0AA49GJ37_9BACT</name>
<dbReference type="InterPro" id="IPR003841">
    <property type="entry name" value="Na/Pi_transpt"/>
</dbReference>
<evidence type="ECO:0000256" key="6">
    <source>
        <dbReference type="SAM" id="Phobius"/>
    </source>
</evidence>
<feature type="transmembrane region" description="Helical" evidence="6">
    <location>
        <begin position="209"/>
        <end position="234"/>
    </location>
</feature>
<keyword evidence="5 6" id="KW-0472">Membrane</keyword>
<reference evidence="7" key="1">
    <citation type="journal article" date="2023" name="Comput. Struct. Biotechnol. J.">
        <title>Discovery of a novel marine Bacteroidetes with a rich repertoire of carbohydrate-active enzymes.</title>
        <authorList>
            <person name="Chen B."/>
            <person name="Liu G."/>
            <person name="Chen Q."/>
            <person name="Wang H."/>
            <person name="Liu L."/>
            <person name="Tang K."/>
        </authorList>
    </citation>
    <scope>NUCLEOTIDE SEQUENCE</scope>
    <source>
        <strain evidence="7">TK19036</strain>
    </source>
</reference>
<dbReference type="NCBIfam" id="NF037997">
    <property type="entry name" value="Na_Pi_symport"/>
    <property type="match status" value="1"/>
</dbReference>
<evidence type="ECO:0000256" key="1">
    <source>
        <dbReference type="ARBA" id="ARBA00004651"/>
    </source>
</evidence>
<keyword evidence="2" id="KW-1003">Cell membrane</keyword>
<evidence type="ECO:0000256" key="4">
    <source>
        <dbReference type="ARBA" id="ARBA00022989"/>
    </source>
</evidence>
<evidence type="ECO:0000313" key="7">
    <source>
        <dbReference type="EMBL" id="WKN34594.1"/>
    </source>
</evidence>
<feature type="transmembrane region" description="Helical" evidence="6">
    <location>
        <begin position="279"/>
        <end position="301"/>
    </location>
</feature>
<evidence type="ECO:0000256" key="5">
    <source>
        <dbReference type="ARBA" id="ARBA00023136"/>
    </source>
</evidence>